<organism evidence="6 7">
    <name type="scientific">Coprinopsis marcescibilis</name>
    <name type="common">Agaric fungus</name>
    <name type="synonym">Psathyrella marcescibilis</name>
    <dbReference type="NCBI Taxonomy" id="230819"/>
    <lineage>
        <taxon>Eukaryota</taxon>
        <taxon>Fungi</taxon>
        <taxon>Dikarya</taxon>
        <taxon>Basidiomycota</taxon>
        <taxon>Agaricomycotina</taxon>
        <taxon>Agaricomycetes</taxon>
        <taxon>Agaricomycetidae</taxon>
        <taxon>Agaricales</taxon>
        <taxon>Agaricineae</taxon>
        <taxon>Psathyrellaceae</taxon>
        <taxon>Coprinopsis</taxon>
    </lineage>
</organism>
<dbReference type="GO" id="GO:0015095">
    <property type="term" value="F:magnesium ion transmembrane transporter activity"/>
    <property type="evidence" value="ECO:0007669"/>
    <property type="project" value="TreeGrafter"/>
</dbReference>
<name>A0A5C3L933_COPMA</name>
<dbReference type="Gene3D" id="1.20.58.340">
    <property type="entry name" value="Magnesium transport protein CorA, transmembrane region"/>
    <property type="match status" value="1"/>
</dbReference>
<dbReference type="OrthoDB" id="3231000at2759"/>
<keyword evidence="3 5" id="KW-1133">Transmembrane helix</keyword>
<gene>
    <name evidence="6" type="ORF">FA15DRAFT_664093</name>
</gene>
<dbReference type="Pfam" id="PF01544">
    <property type="entry name" value="CorA"/>
    <property type="match status" value="1"/>
</dbReference>
<dbReference type="GO" id="GO:0015087">
    <property type="term" value="F:cobalt ion transmembrane transporter activity"/>
    <property type="evidence" value="ECO:0007669"/>
    <property type="project" value="TreeGrafter"/>
</dbReference>
<evidence type="ECO:0000313" key="7">
    <source>
        <dbReference type="Proteomes" id="UP000307440"/>
    </source>
</evidence>
<evidence type="ECO:0000256" key="1">
    <source>
        <dbReference type="ARBA" id="ARBA00004651"/>
    </source>
</evidence>
<dbReference type="GO" id="GO:0005886">
    <property type="term" value="C:plasma membrane"/>
    <property type="evidence" value="ECO:0007669"/>
    <property type="project" value="UniProtKB-SubCell"/>
</dbReference>
<keyword evidence="2 5" id="KW-0812">Transmembrane</keyword>
<reference evidence="6 7" key="1">
    <citation type="journal article" date="2019" name="Nat. Ecol. Evol.">
        <title>Megaphylogeny resolves global patterns of mushroom evolution.</title>
        <authorList>
            <person name="Varga T."/>
            <person name="Krizsan K."/>
            <person name="Foldi C."/>
            <person name="Dima B."/>
            <person name="Sanchez-Garcia M."/>
            <person name="Sanchez-Ramirez S."/>
            <person name="Szollosi G.J."/>
            <person name="Szarkandi J.G."/>
            <person name="Papp V."/>
            <person name="Albert L."/>
            <person name="Andreopoulos W."/>
            <person name="Angelini C."/>
            <person name="Antonin V."/>
            <person name="Barry K.W."/>
            <person name="Bougher N.L."/>
            <person name="Buchanan P."/>
            <person name="Buyck B."/>
            <person name="Bense V."/>
            <person name="Catcheside P."/>
            <person name="Chovatia M."/>
            <person name="Cooper J."/>
            <person name="Damon W."/>
            <person name="Desjardin D."/>
            <person name="Finy P."/>
            <person name="Geml J."/>
            <person name="Haridas S."/>
            <person name="Hughes K."/>
            <person name="Justo A."/>
            <person name="Karasinski D."/>
            <person name="Kautmanova I."/>
            <person name="Kiss B."/>
            <person name="Kocsube S."/>
            <person name="Kotiranta H."/>
            <person name="LaButti K.M."/>
            <person name="Lechner B.E."/>
            <person name="Liimatainen K."/>
            <person name="Lipzen A."/>
            <person name="Lukacs Z."/>
            <person name="Mihaltcheva S."/>
            <person name="Morgado L.N."/>
            <person name="Niskanen T."/>
            <person name="Noordeloos M.E."/>
            <person name="Ohm R.A."/>
            <person name="Ortiz-Santana B."/>
            <person name="Ovrebo C."/>
            <person name="Racz N."/>
            <person name="Riley R."/>
            <person name="Savchenko A."/>
            <person name="Shiryaev A."/>
            <person name="Soop K."/>
            <person name="Spirin V."/>
            <person name="Szebenyi C."/>
            <person name="Tomsovsky M."/>
            <person name="Tulloss R.E."/>
            <person name="Uehling J."/>
            <person name="Grigoriev I.V."/>
            <person name="Vagvolgyi C."/>
            <person name="Papp T."/>
            <person name="Martin F.M."/>
            <person name="Miettinen O."/>
            <person name="Hibbett D.S."/>
            <person name="Nagy L.G."/>
        </authorList>
    </citation>
    <scope>NUCLEOTIDE SEQUENCE [LARGE SCALE GENOMIC DNA]</scope>
    <source>
        <strain evidence="6 7">CBS 121175</strain>
    </source>
</reference>
<keyword evidence="7" id="KW-1185">Reference proteome</keyword>
<evidence type="ECO:0008006" key="8">
    <source>
        <dbReference type="Google" id="ProtNLM"/>
    </source>
</evidence>
<dbReference type="AlphaFoldDB" id="A0A5C3L933"/>
<keyword evidence="4 5" id="KW-0472">Membrane</keyword>
<dbReference type="GO" id="GO:0050897">
    <property type="term" value="F:cobalt ion binding"/>
    <property type="evidence" value="ECO:0007669"/>
    <property type="project" value="TreeGrafter"/>
</dbReference>
<protein>
    <recommendedName>
        <fullName evidence="8">Cora-domain-containing protein</fullName>
    </recommendedName>
</protein>
<dbReference type="InterPro" id="IPR002523">
    <property type="entry name" value="MgTranspt_CorA/ZnTranspt_ZntB"/>
</dbReference>
<evidence type="ECO:0000256" key="4">
    <source>
        <dbReference type="ARBA" id="ARBA00023136"/>
    </source>
</evidence>
<dbReference type="EMBL" id="ML210149">
    <property type="protein sequence ID" value="TFK29544.1"/>
    <property type="molecule type" value="Genomic_DNA"/>
</dbReference>
<sequence length="588" mass="66547">MASRVAGTLIPVIPAGIKVDKELGGVTRIAPPPHRHAAPSAPWPWVDIHDGVDQKQLTSLLPPIPERCPHVDCSCWTGYPKSRFPNWTEAQVKKSKILDAIQSHSKDIVCKIHHATVDSRGEFRMNAGTFVANDDKKTWDFLVKKQKDSGEDVRVRALFVESMSGPVLQMLGARYNIEPFFFSSSLNWIPTRFQEEVVDNVGDHITVTLTFLRSMPANTDALRLSARSPYSAVSGNTLINGTGLRDLNLVRQMIDTQAPLELSSGRLLVLDLLSVHLIRRKSGSVIISFHPNLDLPTTTAPYLHERIRFAGQSVYWQNIFKSSTDPTFVLLTYLWHALYAWDEALENLYTHICHLETQVIHTSEMNITQDLHIIRAHHLHYTSLLEDFKKTIEFVAITQNPALQDLPKEEQDWNSKVMERETLTLLSEVERLEKSSKTQDRRLRNVMNLVFSTVNIIDSKRMQQMTEAAARDSAAMKQIAYLTMVFLPASFVATVFGMNVKQFVPDSLGTIPQYVATALPLTLMTIWIITASQSKYMFPADSNIPFWKRLGWPVLLLLRRFGKDPYLQAEVQAQDEAPLNGVPKLKQT</sequence>
<dbReference type="STRING" id="230819.A0A5C3L933"/>
<feature type="transmembrane region" description="Helical" evidence="5">
    <location>
        <begin position="511"/>
        <end position="529"/>
    </location>
</feature>
<accession>A0A5C3L933</accession>
<evidence type="ECO:0000256" key="5">
    <source>
        <dbReference type="SAM" id="Phobius"/>
    </source>
</evidence>
<dbReference type="PANTHER" id="PTHR46494">
    <property type="entry name" value="CORA FAMILY METAL ION TRANSPORTER (EUROFUNG)"/>
    <property type="match status" value="1"/>
</dbReference>
<feature type="transmembrane region" description="Helical" evidence="5">
    <location>
        <begin position="479"/>
        <end position="499"/>
    </location>
</feature>
<dbReference type="InterPro" id="IPR045863">
    <property type="entry name" value="CorA_TM1_TM2"/>
</dbReference>
<evidence type="ECO:0000256" key="3">
    <source>
        <dbReference type="ARBA" id="ARBA00022989"/>
    </source>
</evidence>
<dbReference type="GO" id="GO:0000287">
    <property type="term" value="F:magnesium ion binding"/>
    <property type="evidence" value="ECO:0007669"/>
    <property type="project" value="TreeGrafter"/>
</dbReference>
<proteinExistence type="predicted"/>
<dbReference type="PANTHER" id="PTHR46494:SF1">
    <property type="entry name" value="CORA FAMILY METAL ION TRANSPORTER (EUROFUNG)"/>
    <property type="match status" value="1"/>
</dbReference>
<dbReference type="Proteomes" id="UP000307440">
    <property type="component" value="Unassembled WGS sequence"/>
</dbReference>
<evidence type="ECO:0000313" key="6">
    <source>
        <dbReference type="EMBL" id="TFK29544.1"/>
    </source>
</evidence>
<dbReference type="SUPFAM" id="SSF144083">
    <property type="entry name" value="Magnesium transport protein CorA, transmembrane region"/>
    <property type="match status" value="1"/>
</dbReference>
<comment type="subcellular location">
    <subcellularLocation>
        <location evidence="1">Cell membrane</location>
        <topology evidence="1">Multi-pass membrane protein</topology>
    </subcellularLocation>
</comment>
<evidence type="ECO:0000256" key="2">
    <source>
        <dbReference type="ARBA" id="ARBA00022692"/>
    </source>
</evidence>